<organism evidence="1 2">
    <name type="scientific">Mucuna pruriens</name>
    <name type="common">Velvet bean</name>
    <name type="synonym">Dolichos pruriens</name>
    <dbReference type="NCBI Taxonomy" id="157652"/>
    <lineage>
        <taxon>Eukaryota</taxon>
        <taxon>Viridiplantae</taxon>
        <taxon>Streptophyta</taxon>
        <taxon>Embryophyta</taxon>
        <taxon>Tracheophyta</taxon>
        <taxon>Spermatophyta</taxon>
        <taxon>Magnoliopsida</taxon>
        <taxon>eudicotyledons</taxon>
        <taxon>Gunneridae</taxon>
        <taxon>Pentapetalae</taxon>
        <taxon>rosids</taxon>
        <taxon>fabids</taxon>
        <taxon>Fabales</taxon>
        <taxon>Fabaceae</taxon>
        <taxon>Papilionoideae</taxon>
        <taxon>50 kb inversion clade</taxon>
        <taxon>NPAAA clade</taxon>
        <taxon>indigoferoid/millettioid clade</taxon>
        <taxon>Phaseoleae</taxon>
        <taxon>Mucuna</taxon>
    </lineage>
</organism>
<name>A0A371H629_MUCPR</name>
<sequence length="106" mass="11622">MATNNIQFQEKSRCRYKSGINGEDGSQLPTATASSSCSVPPIMARVLESCLWRTQPSRAKMDPVSDGNRHLVLGWESASALRSTLRSRVEKRLSRSFSESGFGSAL</sequence>
<evidence type="ECO:0000313" key="2">
    <source>
        <dbReference type="Proteomes" id="UP000257109"/>
    </source>
</evidence>
<dbReference type="Proteomes" id="UP000257109">
    <property type="component" value="Unassembled WGS sequence"/>
</dbReference>
<evidence type="ECO:0000313" key="1">
    <source>
        <dbReference type="EMBL" id="RDX98249.1"/>
    </source>
</evidence>
<protein>
    <submittedName>
        <fullName evidence="1">Uncharacterized protein</fullName>
    </submittedName>
</protein>
<accession>A0A371H629</accession>
<dbReference type="AlphaFoldDB" id="A0A371H629"/>
<comment type="caution">
    <text evidence="1">The sequence shown here is derived from an EMBL/GenBank/DDBJ whole genome shotgun (WGS) entry which is preliminary data.</text>
</comment>
<gene>
    <name evidence="1" type="ORF">CR513_18859</name>
</gene>
<proteinExistence type="predicted"/>
<dbReference type="EMBL" id="QJKJ01003488">
    <property type="protein sequence ID" value="RDX98249.1"/>
    <property type="molecule type" value="Genomic_DNA"/>
</dbReference>
<reference evidence="1" key="1">
    <citation type="submission" date="2018-05" db="EMBL/GenBank/DDBJ databases">
        <title>Draft genome of Mucuna pruriens seed.</title>
        <authorList>
            <person name="Nnadi N.E."/>
            <person name="Vos R."/>
            <person name="Hasami M.H."/>
            <person name="Devisetty U.K."/>
            <person name="Aguiy J.C."/>
        </authorList>
    </citation>
    <scope>NUCLEOTIDE SEQUENCE [LARGE SCALE GENOMIC DNA]</scope>
    <source>
        <strain evidence="1">JCA_2017</strain>
    </source>
</reference>
<keyword evidence="2" id="KW-1185">Reference proteome</keyword>
<feature type="non-terminal residue" evidence="1">
    <location>
        <position position="1"/>
    </location>
</feature>